<evidence type="ECO:0000313" key="4">
    <source>
        <dbReference type="EMBL" id="CDW78525.1"/>
    </source>
</evidence>
<reference evidence="4 5" key="1">
    <citation type="submission" date="2014-06" db="EMBL/GenBank/DDBJ databases">
        <authorList>
            <person name="Swart Estienne"/>
        </authorList>
    </citation>
    <scope>NUCLEOTIDE SEQUENCE [LARGE SCALE GENOMIC DNA]</scope>
    <source>
        <strain evidence="4 5">130c</strain>
    </source>
</reference>
<keyword evidence="5" id="KW-1185">Reference proteome</keyword>
<dbReference type="Proteomes" id="UP000039865">
    <property type="component" value="Unassembled WGS sequence"/>
</dbReference>
<evidence type="ECO:0000259" key="3">
    <source>
        <dbReference type="PROSITE" id="PS50118"/>
    </source>
</evidence>
<dbReference type="AlphaFoldDB" id="A0A078A8D8"/>
<evidence type="ECO:0000256" key="1">
    <source>
        <dbReference type="PROSITE-ProRule" id="PRU00267"/>
    </source>
</evidence>
<organism evidence="4 5">
    <name type="scientific">Stylonychia lemnae</name>
    <name type="common">Ciliate</name>
    <dbReference type="NCBI Taxonomy" id="5949"/>
    <lineage>
        <taxon>Eukaryota</taxon>
        <taxon>Sar</taxon>
        <taxon>Alveolata</taxon>
        <taxon>Ciliophora</taxon>
        <taxon>Intramacronucleata</taxon>
        <taxon>Spirotrichea</taxon>
        <taxon>Stichotrichia</taxon>
        <taxon>Sporadotrichida</taxon>
        <taxon>Oxytrichidae</taxon>
        <taxon>Stylonychinae</taxon>
        <taxon>Stylonychia</taxon>
    </lineage>
</organism>
<sequence length="251" mass="29251">MNSFKNQDEEDNSLTSSETSSDDEDGLKAKKIDAESLTRSYQDQVQTKSPFDKIKIRKYKTKPKPNVKGPCQPGKKWNKYLTFCLYYRKELQKQYPTYNGVELTKMMGEKWRGMSQEEKQQWQGQTDMLNKNDLQNHYFAQQGILNKNGLSLVEYDEHVKSISVKDDLLIENSDPEFIGEKKHKTQLAYEEMMRKQNQYSGLQQSYESNIGQGNNGSGKLLTFPLIGSQNYPQFRNSNTDQVIFQQSQYVR</sequence>
<feature type="compositionally biased region" description="Polar residues" evidence="2">
    <location>
        <begin position="37"/>
        <end position="49"/>
    </location>
</feature>
<keyword evidence="1" id="KW-0539">Nucleus</keyword>
<dbReference type="GO" id="GO:0003677">
    <property type="term" value="F:DNA binding"/>
    <property type="evidence" value="ECO:0007669"/>
    <property type="project" value="UniProtKB-UniRule"/>
</dbReference>
<feature type="domain" description="HMG box" evidence="3">
    <location>
        <begin position="73"/>
        <end position="122"/>
    </location>
</feature>
<name>A0A078A8D8_STYLE</name>
<feature type="compositionally biased region" description="Basic and acidic residues" evidence="2">
    <location>
        <begin position="26"/>
        <end position="36"/>
    </location>
</feature>
<dbReference type="InterPro" id="IPR009071">
    <property type="entry name" value="HMG_box_dom"/>
</dbReference>
<dbReference type="OrthoDB" id="1919336at2759"/>
<keyword evidence="1" id="KW-0238">DNA-binding</keyword>
<dbReference type="EMBL" id="CCKQ01007173">
    <property type="protein sequence ID" value="CDW78525.1"/>
    <property type="molecule type" value="Genomic_DNA"/>
</dbReference>
<accession>A0A078A8D8</accession>
<evidence type="ECO:0000256" key="2">
    <source>
        <dbReference type="SAM" id="MobiDB-lite"/>
    </source>
</evidence>
<dbReference type="Gene3D" id="1.10.30.10">
    <property type="entry name" value="High mobility group box domain"/>
    <property type="match status" value="1"/>
</dbReference>
<dbReference type="PROSITE" id="PS50118">
    <property type="entry name" value="HMG_BOX_2"/>
    <property type="match status" value="1"/>
</dbReference>
<gene>
    <name evidence="4" type="primary">Contig17611.g18730</name>
    <name evidence="4" type="ORF">STYLEM_7504</name>
</gene>
<dbReference type="SUPFAM" id="SSF47095">
    <property type="entry name" value="HMG-box"/>
    <property type="match status" value="1"/>
</dbReference>
<feature type="DNA-binding region" description="HMG box" evidence="1">
    <location>
        <begin position="73"/>
        <end position="122"/>
    </location>
</feature>
<dbReference type="GO" id="GO:0005634">
    <property type="term" value="C:nucleus"/>
    <property type="evidence" value="ECO:0007669"/>
    <property type="project" value="UniProtKB-UniRule"/>
</dbReference>
<proteinExistence type="predicted"/>
<dbReference type="Pfam" id="PF00505">
    <property type="entry name" value="HMG_box"/>
    <property type="match status" value="1"/>
</dbReference>
<evidence type="ECO:0000313" key="5">
    <source>
        <dbReference type="Proteomes" id="UP000039865"/>
    </source>
</evidence>
<protein>
    <recommendedName>
        <fullName evidence="3">HMG box domain-containing protein</fullName>
    </recommendedName>
</protein>
<feature type="region of interest" description="Disordered" evidence="2">
    <location>
        <begin position="1"/>
        <end position="49"/>
    </location>
</feature>
<dbReference type="CDD" id="cd00084">
    <property type="entry name" value="HMG-box_SF"/>
    <property type="match status" value="1"/>
</dbReference>
<dbReference type="InParanoid" id="A0A078A8D8"/>
<dbReference type="InterPro" id="IPR036910">
    <property type="entry name" value="HMG_box_dom_sf"/>
</dbReference>